<sequence>MTPEEKAAKIAEIKMRPKRKQFFGSVDRLAHVRRYRHQDIHDQSDGAWKPNSMTERTTGEQDSAAPNEHGENQSLLQIFNLPSNAIPMNDGRELAFRDGTLINGRLPRPRQVYRVGKVCGGELTIR</sequence>
<name>A0ABR3UNT7_9PLEO</name>
<evidence type="ECO:0000313" key="3">
    <source>
        <dbReference type="Proteomes" id="UP001578633"/>
    </source>
</evidence>
<dbReference type="RefSeq" id="XP_069307838.1">
    <property type="nucleotide sequence ID" value="XM_069450001.1"/>
</dbReference>
<keyword evidence="3" id="KW-1185">Reference proteome</keyword>
<reference evidence="2 3" key="1">
    <citation type="submission" date="2024-09" db="EMBL/GenBank/DDBJ databases">
        <title>T2T genomes of carrot and Alternaria dauci and their utility for understanding host-pathogen interaction during carrot leaf blight disease.</title>
        <authorList>
            <person name="Liu W."/>
            <person name="Xu S."/>
            <person name="Ou C."/>
            <person name="Liu X."/>
            <person name="Zhuang F."/>
            <person name="Deng X.W."/>
        </authorList>
    </citation>
    <scope>NUCLEOTIDE SEQUENCE [LARGE SCALE GENOMIC DNA]</scope>
    <source>
        <strain evidence="2 3">A2016</strain>
    </source>
</reference>
<evidence type="ECO:0000313" key="2">
    <source>
        <dbReference type="EMBL" id="KAL1797254.1"/>
    </source>
</evidence>
<gene>
    <name evidence="2" type="ORF">ACET3X_003860</name>
</gene>
<dbReference type="GeneID" id="96084182"/>
<comment type="caution">
    <text evidence="2">The sequence shown here is derived from an EMBL/GenBank/DDBJ whole genome shotgun (WGS) entry which is preliminary data.</text>
</comment>
<protein>
    <recommendedName>
        <fullName evidence="4">FHA domain-containing protein</fullName>
    </recommendedName>
</protein>
<dbReference type="EMBL" id="JBHGVX010000003">
    <property type="protein sequence ID" value="KAL1797254.1"/>
    <property type="molecule type" value="Genomic_DNA"/>
</dbReference>
<feature type="region of interest" description="Disordered" evidence="1">
    <location>
        <begin position="36"/>
        <end position="73"/>
    </location>
</feature>
<evidence type="ECO:0000256" key="1">
    <source>
        <dbReference type="SAM" id="MobiDB-lite"/>
    </source>
</evidence>
<proteinExistence type="predicted"/>
<dbReference type="Proteomes" id="UP001578633">
    <property type="component" value="Chromosome 3"/>
</dbReference>
<evidence type="ECO:0008006" key="4">
    <source>
        <dbReference type="Google" id="ProtNLM"/>
    </source>
</evidence>
<accession>A0ABR3UNT7</accession>
<organism evidence="2 3">
    <name type="scientific">Alternaria dauci</name>
    <dbReference type="NCBI Taxonomy" id="48095"/>
    <lineage>
        <taxon>Eukaryota</taxon>
        <taxon>Fungi</taxon>
        <taxon>Dikarya</taxon>
        <taxon>Ascomycota</taxon>
        <taxon>Pezizomycotina</taxon>
        <taxon>Dothideomycetes</taxon>
        <taxon>Pleosporomycetidae</taxon>
        <taxon>Pleosporales</taxon>
        <taxon>Pleosporineae</taxon>
        <taxon>Pleosporaceae</taxon>
        <taxon>Alternaria</taxon>
        <taxon>Alternaria sect. Porri</taxon>
    </lineage>
</organism>